<dbReference type="EMBL" id="UINC01001675">
    <property type="protein sequence ID" value="SUZ86320.1"/>
    <property type="molecule type" value="Genomic_DNA"/>
</dbReference>
<dbReference type="AlphaFoldDB" id="A0A381R473"/>
<proteinExistence type="predicted"/>
<organism evidence="1">
    <name type="scientific">marine metagenome</name>
    <dbReference type="NCBI Taxonomy" id="408172"/>
    <lineage>
        <taxon>unclassified sequences</taxon>
        <taxon>metagenomes</taxon>
        <taxon>ecological metagenomes</taxon>
    </lineage>
</organism>
<reference evidence="1" key="1">
    <citation type="submission" date="2018-05" db="EMBL/GenBank/DDBJ databases">
        <authorList>
            <person name="Lanie J.A."/>
            <person name="Ng W.-L."/>
            <person name="Kazmierczak K.M."/>
            <person name="Andrzejewski T.M."/>
            <person name="Davidsen T.M."/>
            <person name="Wayne K.J."/>
            <person name="Tettelin H."/>
            <person name="Glass J.I."/>
            <person name="Rusch D."/>
            <person name="Podicherti R."/>
            <person name="Tsui H.-C.T."/>
            <person name="Winkler M.E."/>
        </authorList>
    </citation>
    <scope>NUCLEOTIDE SEQUENCE</scope>
</reference>
<evidence type="ECO:0000313" key="1">
    <source>
        <dbReference type="EMBL" id="SUZ86320.1"/>
    </source>
</evidence>
<sequence length="51" mass="6150">MTTRTQEVWPNFSIYHDKETRPNQAKRTIYNEAQIKRKIKHTINFTKVLAC</sequence>
<accession>A0A381R473</accession>
<protein>
    <submittedName>
        <fullName evidence="1">Uncharacterized protein</fullName>
    </submittedName>
</protein>
<gene>
    <name evidence="1" type="ORF">METZ01_LOCUS39174</name>
</gene>
<name>A0A381R473_9ZZZZ</name>